<dbReference type="Proteomes" id="UP000255517">
    <property type="component" value="Unassembled WGS sequence"/>
</dbReference>
<evidence type="ECO:0000256" key="3">
    <source>
        <dbReference type="SAM" id="Phobius"/>
    </source>
</evidence>
<feature type="domain" description="J" evidence="4">
    <location>
        <begin position="212"/>
        <end position="275"/>
    </location>
</feature>
<dbReference type="GO" id="GO:0006260">
    <property type="term" value="P:DNA replication"/>
    <property type="evidence" value="ECO:0007669"/>
    <property type="project" value="UniProtKB-KW"/>
</dbReference>
<dbReference type="EMBL" id="UGSZ01000001">
    <property type="protein sequence ID" value="SUB56369.1"/>
    <property type="molecule type" value="Genomic_DNA"/>
</dbReference>
<evidence type="ECO:0000313" key="6">
    <source>
        <dbReference type="Proteomes" id="UP000255517"/>
    </source>
</evidence>
<dbReference type="Pfam" id="PF00226">
    <property type="entry name" value="DnaJ"/>
    <property type="match status" value="1"/>
</dbReference>
<feature type="coiled-coil region" evidence="2">
    <location>
        <begin position="124"/>
        <end position="153"/>
    </location>
</feature>
<keyword evidence="2" id="KW-0175">Coiled coil</keyword>
<gene>
    <name evidence="5" type="primary">dnaJ_1</name>
    <name evidence="5" type="ORF">NCTC13149_00139</name>
</gene>
<evidence type="ECO:0000259" key="4">
    <source>
        <dbReference type="PROSITE" id="PS50076"/>
    </source>
</evidence>
<keyword evidence="3" id="KW-0812">Transmembrane</keyword>
<dbReference type="PRINTS" id="PR00625">
    <property type="entry name" value="JDOMAIN"/>
</dbReference>
<evidence type="ECO:0000313" key="5">
    <source>
        <dbReference type="EMBL" id="SUB56369.1"/>
    </source>
</evidence>
<feature type="transmembrane region" description="Helical" evidence="3">
    <location>
        <begin position="65"/>
        <end position="84"/>
    </location>
</feature>
<dbReference type="AlphaFoldDB" id="A0A379C2N2"/>
<organism evidence="5 6">
    <name type="scientific">Peptoniphilus lacrimalis</name>
    <dbReference type="NCBI Taxonomy" id="33031"/>
    <lineage>
        <taxon>Bacteria</taxon>
        <taxon>Bacillati</taxon>
        <taxon>Bacillota</taxon>
        <taxon>Tissierellia</taxon>
        <taxon>Tissierellales</taxon>
        <taxon>Peptoniphilaceae</taxon>
        <taxon>Peptoniphilus</taxon>
    </lineage>
</organism>
<dbReference type="InterPro" id="IPR001623">
    <property type="entry name" value="DnaJ_domain"/>
</dbReference>
<dbReference type="SUPFAM" id="SSF46565">
    <property type="entry name" value="Chaperone J-domain"/>
    <property type="match status" value="1"/>
</dbReference>
<evidence type="ECO:0000256" key="1">
    <source>
        <dbReference type="ARBA" id="ARBA00022705"/>
    </source>
</evidence>
<dbReference type="PANTHER" id="PTHR24074">
    <property type="entry name" value="CO-CHAPERONE PROTEIN DJLA"/>
    <property type="match status" value="1"/>
</dbReference>
<keyword evidence="3" id="KW-1133">Transmembrane helix</keyword>
<protein>
    <submittedName>
        <fullName evidence="5">Chaperone protein DnaJ</fullName>
    </submittedName>
</protein>
<reference evidence="5 6" key="1">
    <citation type="submission" date="2018-06" db="EMBL/GenBank/DDBJ databases">
        <authorList>
            <consortium name="Pathogen Informatics"/>
            <person name="Doyle S."/>
        </authorList>
    </citation>
    <scope>NUCLEOTIDE SEQUENCE [LARGE SCALE GENOMIC DNA]</scope>
    <source>
        <strain evidence="5 6">NCTC13149</strain>
    </source>
</reference>
<keyword evidence="1" id="KW-0235">DNA replication</keyword>
<accession>A0A379C2N2</accession>
<sequence>MKIKGYFYKGLGTIIDVFLKIVISLVNFLVDIFSTIRHAIGLLISMGGCLFLVFIFNPYFLYGVILNPFLFTLIVLIVIVPFLGKISLSYLKYLHYVATEYFYDRADYYLLGKNYGHKDFSSYSREYIDKLEKERLKREEERRKQEEEEWNRRFENFTGGFTWTTFDDFEDFFRNAQSGSYNYGNYGENQGNYRDNSYGPSMGLNFKKQYEDACDTLGVNYSADKYEVKLQYRKMAKKYHPDINKEEGATEKFQKINSAYEFLNDSNIERYKKLSGNN</sequence>
<evidence type="ECO:0000256" key="2">
    <source>
        <dbReference type="SAM" id="Coils"/>
    </source>
</evidence>
<proteinExistence type="predicted"/>
<dbReference type="OrthoDB" id="9779889at2"/>
<dbReference type="InterPro" id="IPR036869">
    <property type="entry name" value="J_dom_sf"/>
</dbReference>
<dbReference type="InterPro" id="IPR050817">
    <property type="entry name" value="DjlA_DnaK_co-chaperone"/>
</dbReference>
<feature type="transmembrane region" description="Helical" evidence="3">
    <location>
        <begin position="6"/>
        <end position="30"/>
    </location>
</feature>
<dbReference type="RefSeq" id="WP_004824245.1">
    <property type="nucleotide sequence ID" value="NZ_CAMUOS010000005.1"/>
</dbReference>
<dbReference type="CDD" id="cd06257">
    <property type="entry name" value="DnaJ"/>
    <property type="match status" value="1"/>
</dbReference>
<dbReference type="STRING" id="1122949.GCA_000378725_00210"/>
<name>A0A379C2N2_9FIRM</name>
<dbReference type="SMART" id="SM00271">
    <property type="entry name" value="DnaJ"/>
    <property type="match status" value="1"/>
</dbReference>
<dbReference type="PROSITE" id="PS50076">
    <property type="entry name" value="DNAJ_2"/>
    <property type="match status" value="1"/>
</dbReference>
<keyword evidence="3" id="KW-0472">Membrane</keyword>
<feature type="transmembrane region" description="Helical" evidence="3">
    <location>
        <begin position="39"/>
        <end position="59"/>
    </location>
</feature>
<dbReference type="Gene3D" id="1.10.287.110">
    <property type="entry name" value="DnaJ domain"/>
    <property type="match status" value="1"/>
</dbReference>